<accession>A0A8J2YQF5</accession>
<keyword evidence="2" id="KW-1185">Reference proteome</keyword>
<reference evidence="1" key="1">
    <citation type="journal article" date="2014" name="Int. J. Syst. Evol. Microbiol.">
        <title>Complete genome sequence of Corynebacterium casei LMG S-19264T (=DSM 44701T), isolated from a smear-ripened cheese.</title>
        <authorList>
            <consortium name="US DOE Joint Genome Institute (JGI-PGF)"/>
            <person name="Walter F."/>
            <person name="Albersmeier A."/>
            <person name="Kalinowski J."/>
            <person name="Ruckert C."/>
        </authorList>
    </citation>
    <scope>NUCLEOTIDE SEQUENCE</scope>
    <source>
        <strain evidence="1">CGMCC 1.15725</strain>
    </source>
</reference>
<dbReference type="Proteomes" id="UP000646365">
    <property type="component" value="Unassembled WGS sequence"/>
</dbReference>
<dbReference type="AlphaFoldDB" id="A0A8J2YQF5"/>
<evidence type="ECO:0000313" key="2">
    <source>
        <dbReference type="Proteomes" id="UP000646365"/>
    </source>
</evidence>
<proteinExistence type="predicted"/>
<name>A0A8J2YQF5_9PROT</name>
<gene>
    <name evidence="1" type="ORF">GCM10011611_08600</name>
</gene>
<dbReference type="RefSeq" id="WP_189042876.1">
    <property type="nucleotide sequence ID" value="NZ_BMJQ01000002.1"/>
</dbReference>
<evidence type="ECO:0000313" key="1">
    <source>
        <dbReference type="EMBL" id="GGF05386.1"/>
    </source>
</evidence>
<organism evidence="1 2">
    <name type="scientific">Aliidongia dinghuensis</name>
    <dbReference type="NCBI Taxonomy" id="1867774"/>
    <lineage>
        <taxon>Bacteria</taxon>
        <taxon>Pseudomonadati</taxon>
        <taxon>Pseudomonadota</taxon>
        <taxon>Alphaproteobacteria</taxon>
        <taxon>Rhodospirillales</taxon>
        <taxon>Dongiaceae</taxon>
        <taxon>Aliidongia</taxon>
    </lineage>
</organism>
<comment type="caution">
    <text evidence="1">The sequence shown here is derived from an EMBL/GenBank/DDBJ whole genome shotgun (WGS) entry which is preliminary data.</text>
</comment>
<protein>
    <submittedName>
        <fullName evidence="1">Uncharacterized protein</fullName>
    </submittedName>
</protein>
<dbReference type="EMBL" id="BMJQ01000002">
    <property type="protein sequence ID" value="GGF05386.1"/>
    <property type="molecule type" value="Genomic_DNA"/>
</dbReference>
<sequence length="126" mass="13426">MSGTPIAAAPTAEISIRAQTGAEFDHALAQQRVLQAQGTSVQTPQMQATQTQATAVQQPPFGDVLFAQIDRIERQRAALDRAMRADDPKSHERMIATAFDCAIETACFGRAGSLLSGSVKSLVQAQ</sequence>
<reference evidence="1" key="2">
    <citation type="submission" date="2020-09" db="EMBL/GenBank/DDBJ databases">
        <authorList>
            <person name="Sun Q."/>
            <person name="Zhou Y."/>
        </authorList>
    </citation>
    <scope>NUCLEOTIDE SEQUENCE</scope>
    <source>
        <strain evidence="1">CGMCC 1.15725</strain>
    </source>
</reference>